<organism evidence="2 3">
    <name type="scientific">Rotaria magnacalcarata</name>
    <dbReference type="NCBI Taxonomy" id="392030"/>
    <lineage>
        <taxon>Eukaryota</taxon>
        <taxon>Metazoa</taxon>
        <taxon>Spiralia</taxon>
        <taxon>Gnathifera</taxon>
        <taxon>Rotifera</taxon>
        <taxon>Eurotatoria</taxon>
        <taxon>Bdelloidea</taxon>
        <taxon>Philodinida</taxon>
        <taxon>Philodinidae</taxon>
        <taxon>Rotaria</taxon>
    </lineage>
</organism>
<accession>A0A8S2LGN1</accession>
<feature type="non-terminal residue" evidence="2">
    <location>
        <position position="1"/>
    </location>
</feature>
<feature type="compositionally biased region" description="Basic residues" evidence="1">
    <location>
        <begin position="24"/>
        <end position="33"/>
    </location>
</feature>
<evidence type="ECO:0000256" key="1">
    <source>
        <dbReference type="SAM" id="MobiDB-lite"/>
    </source>
</evidence>
<evidence type="ECO:0000313" key="3">
    <source>
        <dbReference type="Proteomes" id="UP000681967"/>
    </source>
</evidence>
<sequence length="97" mass="11349">MPIILRSGSLRIKNESEEDVRPTVPKHRKQIKKKIPEDEENNDEPMRNVEEIRRKNLEDNKAFLDGLLLAKIRDDIKNLTNTLQLSAKKDTKKLDCK</sequence>
<protein>
    <submittedName>
        <fullName evidence="2">Uncharacterized protein</fullName>
    </submittedName>
</protein>
<reference evidence="2" key="1">
    <citation type="submission" date="2021-02" db="EMBL/GenBank/DDBJ databases">
        <authorList>
            <person name="Nowell W R."/>
        </authorList>
    </citation>
    <scope>NUCLEOTIDE SEQUENCE</scope>
</reference>
<evidence type="ECO:0000313" key="2">
    <source>
        <dbReference type="EMBL" id="CAF3905497.1"/>
    </source>
</evidence>
<feature type="region of interest" description="Disordered" evidence="1">
    <location>
        <begin position="14"/>
        <end position="47"/>
    </location>
</feature>
<comment type="caution">
    <text evidence="2">The sequence shown here is derived from an EMBL/GenBank/DDBJ whole genome shotgun (WGS) entry which is preliminary data.</text>
</comment>
<name>A0A8S2LGN1_9BILA</name>
<dbReference type="AlphaFoldDB" id="A0A8S2LGN1"/>
<dbReference type="Proteomes" id="UP000681967">
    <property type="component" value="Unassembled WGS sequence"/>
</dbReference>
<gene>
    <name evidence="2" type="ORF">BYL167_LOCUS8698</name>
</gene>
<dbReference type="EMBL" id="CAJOBH010002419">
    <property type="protein sequence ID" value="CAF3905497.1"/>
    <property type="molecule type" value="Genomic_DNA"/>
</dbReference>
<proteinExistence type="predicted"/>